<dbReference type="PATRIC" id="fig|476652.3.peg.4033"/>
<sequence length="39" mass="4396">MRYPKELKNSIIAKMLPPNNQSLSQIQQETGVPEGTLKL</sequence>
<protein>
    <recommendedName>
        <fullName evidence="3">Transposase</fullName>
    </recommendedName>
</protein>
<keyword evidence="2" id="KW-1185">Reference proteome</keyword>
<dbReference type="EMBL" id="LDZY01000016">
    <property type="protein sequence ID" value="KLU64179.1"/>
    <property type="molecule type" value="Genomic_DNA"/>
</dbReference>
<name>A0A0J1FKY6_9FIRM</name>
<proteinExistence type="predicted"/>
<gene>
    <name evidence="1" type="ORF">DEAC_c38120</name>
</gene>
<accession>A0A0J1FKY6</accession>
<dbReference type="AlphaFoldDB" id="A0A0J1FKY6"/>
<evidence type="ECO:0000313" key="1">
    <source>
        <dbReference type="EMBL" id="KLU64179.1"/>
    </source>
</evidence>
<comment type="caution">
    <text evidence="1">The sequence shown here is derived from an EMBL/GenBank/DDBJ whole genome shotgun (WGS) entry which is preliminary data.</text>
</comment>
<reference evidence="1 2" key="1">
    <citation type="submission" date="2015-06" db="EMBL/GenBank/DDBJ databases">
        <title>Draft genome of the moderately acidophilic sulfate reducer Candidatus Desulfosporosinus acididurans strain M1.</title>
        <authorList>
            <person name="Poehlein A."/>
            <person name="Petzsch P."/>
            <person name="Johnson B.D."/>
            <person name="Schloemann M."/>
            <person name="Daniel R."/>
            <person name="Muehling M."/>
        </authorList>
    </citation>
    <scope>NUCLEOTIDE SEQUENCE [LARGE SCALE GENOMIC DNA]</scope>
    <source>
        <strain evidence="1 2">M1</strain>
    </source>
</reference>
<evidence type="ECO:0000313" key="2">
    <source>
        <dbReference type="Proteomes" id="UP000036356"/>
    </source>
</evidence>
<organism evidence="1 2">
    <name type="scientific">Desulfosporosinus acididurans</name>
    <dbReference type="NCBI Taxonomy" id="476652"/>
    <lineage>
        <taxon>Bacteria</taxon>
        <taxon>Bacillati</taxon>
        <taxon>Bacillota</taxon>
        <taxon>Clostridia</taxon>
        <taxon>Eubacteriales</taxon>
        <taxon>Desulfitobacteriaceae</taxon>
        <taxon>Desulfosporosinus</taxon>
    </lineage>
</organism>
<dbReference type="STRING" id="476652.DEAC_c38120"/>
<dbReference type="Proteomes" id="UP000036356">
    <property type="component" value="Unassembled WGS sequence"/>
</dbReference>
<evidence type="ECO:0008006" key="3">
    <source>
        <dbReference type="Google" id="ProtNLM"/>
    </source>
</evidence>